<dbReference type="PANTHER" id="PTHR12965:SF0">
    <property type="entry name" value="VACUOLAR PROTEIN SORTING-ASSOCIATED PROTEIN 54"/>
    <property type="match status" value="1"/>
</dbReference>
<evidence type="ECO:0000313" key="13">
    <source>
        <dbReference type="Proteomes" id="UP000355283"/>
    </source>
</evidence>
<feature type="region of interest" description="Disordered" evidence="9">
    <location>
        <begin position="1099"/>
        <end position="1151"/>
    </location>
</feature>
<comment type="similarity">
    <text evidence="2">Belongs to the VPS54 family.</text>
</comment>
<accession>A0A4D9CR61</accession>
<evidence type="ECO:0000256" key="4">
    <source>
        <dbReference type="ARBA" id="ARBA00022448"/>
    </source>
</evidence>
<dbReference type="InterPro" id="IPR012501">
    <property type="entry name" value="Vps54_C"/>
</dbReference>
<keyword evidence="4" id="KW-0813">Transport</keyword>
<feature type="region of interest" description="Disordered" evidence="9">
    <location>
        <begin position="537"/>
        <end position="608"/>
    </location>
</feature>
<evidence type="ECO:0000256" key="2">
    <source>
        <dbReference type="ARBA" id="ARBA00009150"/>
    </source>
</evidence>
<dbReference type="OrthoDB" id="10259024at2759"/>
<evidence type="ECO:0000256" key="8">
    <source>
        <dbReference type="SAM" id="Coils"/>
    </source>
</evidence>
<keyword evidence="6" id="KW-0333">Golgi apparatus</keyword>
<protein>
    <recommendedName>
        <fullName evidence="3">Vacuolar protein sorting-associated protein 54</fullName>
    </recommendedName>
</protein>
<evidence type="ECO:0000256" key="7">
    <source>
        <dbReference type="ARBA" id="ARBA00023054"/>
    </source>
</evidence>
<feature type="region of interest" description="Disordered" evidence="9">
    <location>
        <begin position="808"/>
        <end position="832"/>
    </location>
</feature>
<name>A0A4D9CR61_9STRA</name>
<dbReference type="GO" id="GO:0019905">
    <property type="term" value="F:syntaxin binding"/>
    <property type="evidence" value="ECO:0007669"/>
    <property type="project" value="TreeGrafter"/>
</dbReference>
<dbReference type="PANTHER" id="PTHR12965">
    <property type="entry name" value="VACUOLAR PROTEIN SORTING 54"/>
    <property type="match status" value="1"/>
</dbReference>
<dbReference type="GO" id="GO:0015031">
    <property type="term" value="P:protein transport"/>
    <property type="evidence" value="ECO:0007669"/>
    <property type="project" value="UniProtKB-KW"/>
</dbReference>
<comment type="caution">
    <text evidence="12">The sequence shown here is derived from an EMBL/GenBank/DDBJ whole genome shotgun (WGS) entry which is preliminary data.</text>
</comment>
<evidence type="ECO:0000313" key="12">
    <source>
        <dbReference type="EMBL" id="TFJ81682.1"/>
    </source>
</evidence>
<feature type="compositionally biased region" description="Low complexity" evidence="9">
    <location>
        <begin position="819"/>
        <end position="829"/>
    </location>
</feature>
<evidence type="ECO:0000259" key="11">
    <source>
        <dbReference type="Pfam" id="PF10475"/>
    </source>
</evidence>
<organism evidence="12 13">
    <name type="scientific">Nannochloropsis salina CCMP1776</name>
    <dbReference type="NCBI Taxonomy" id="1027361"/>
    <lineage>
        <taxon>Eukaryota</taxon>
        <taxon>Sar</taxon>
        <taxon>Stramenopiles</taxon>
        <taxon>Ochrophyta</taxon>
        <taxon>Eustigmatophyceae</taxon>
        <taxon>Eustigmatales</taxon>
        <taxon>Monodopsidaceae</taxon>
        <taxon>Microchloropsis</taxon>
        <taxon>Microchloropsis salina</taxon>
    </lineage>
</organism>
<dbReference type="GO" id="GO:0006896">
    <property type="term" value="P:Golgi to vacuole transport"/>
    <property type="evidence" value="ECO:0007669"/>
    <property type="project" value="TreeGrafter"/>
</dbReference>
<evidence type="ECO:0000259" key="10">
    <source>
        <dbReference type="Pfam" id="PF07928"/>
    </source>
</evidence>
<dbReference type="Pfam" id="PF10475">
    <property type="entry name" value="Vps54_N"/>
    <property type="match status" value="1"/>
</dbReference>
<sequence length="1151" mass="125086">MYNSPTKRFGYPRWPPLISPVPQDWENVGRGDADDYVEVRREVGSGGHNLTSVMMDPRAPGGVSAELQLAWLDQSHAATVSASGPGAGRVQLAVPSAQEVRALLSFARRTGSVMERYRQNHHAGPGQEKLYRPELLSSSQKAADGAADLAECFREVPAIFFHRDFQLSEPALFDRVVIRATPDTQERLSQYLDVVETCLLKQISSRSQHFFEALITLQDVRDRLAQACGQVLRLRSGLHDIDQKTVRGMIRIPRLAQRKVNLAALLEKLRFLQDVQRSTTLVQSLLGAGDFLGALDVLEDGQGLVREGGLTTVRCTRRLARQLGEYMELVSDLLASSFNGLALSFQADPDACAPDTRSSLPSPCLLQSEHSCMRLPLQQPELDEALKAQLVPRVRGLVRLCRLSKALERYRGRLTASLKEVVKTVLTEYLGVAEYHRGEDKVGADGAVNTPAEAASPPLPGNGTSGLPTAAAAATSTEENAGLLGKGVRAMKAESFLRCLKLCFEQMLLPMTGVGLIHTFLEEQISEELSRILDRRPVPSTPLYSTHQSQGALPTGSPGETGREGSFGDPHVNREPSLPPSSSPAVSNSSRTDAGSVPSSPTPSPSNKFKTFLEKRRLETGGGASKSGTSTNVGCLGIGGKQQTQAPFKDEDQIKVLELQACKRLNDEILKTLCDLCYRHIVSLLVARREANVSMDLAEIKVLWDSTMSFLGAVEQISGTAGFGLKSTLLTQAKQFVEHVHKGGVGRLLAALDAERWVQTDVGAERQAEIDHLMAGRAVLAARASSGGQSLQEDRPLSFPKEDSISDVQDLSHSRESGELSISSSISNDGHSENRHRFVATEVIIGEERYKVVYSAVLLISLLNSYLNVAANFPMLAMDVMQCVVNLLRLFNTRTAQLVLGAGAIQATARLRSITAKHLALASQCLGLILVLLPHVRAALAAHLQTKQQAFLIELDRLRQEYAEHQERVLTKFVAIMGELIAHSAANTGLRETDWDALGSAACRFVEEVIKGTTTMHRVLYQILPPTQVQDIFNRVFDLLGHRLKEYLDHARPRTNAGRERLVDEVSHLVTSLSMLRGVNAQALAELEGTIREKFSPASFLSSPATTSNSPSPTSLTLCLPPTDLNGGSASHEPILTPPPTSDAPASSSSA</sequence>
<dbReference type="EMBL" id="SDOX01000122">
    <property type="protein sequence ID" value="TFJ81682.1"/>
    <property type="molecule type" value="Genomic_DNA"/>
</dbReference>
<dbReference type="GO" id="GO:0042147">
    <property type="term" value="P:retrograde transport, endosome to Golgi"/>
    <property type="evidence" value="ECO:0007669"/>
    <property type="project" value="InterPro"/>
</dbReference>
<feature type="region of interest" description="Disordered" evidence="9">
    <location>
        <begin position="443"/>
        <end position="473"/>
    </location>
</feature>
<feature type="domain" description="Vacuolar protein sorting-associated protein 54 C-terminal" evidence="10">
    <location>
        <begin position="847"/>
        <end position="979"/>
    </location>
</feature>
<proteinExistence type="inferred from homology"/>
<evidence type="ECO:0000256" key="1">
    <source>
        <dbReference type="ARBA" id="ARBA00004601"/>
    </source>
</evidence>
<keyword evidence="5" id="KW-0653">Protein transport</keyword>
<gene>
    <name evidence="12" type="ORF">NSK_006933</name>
</gene>
<evidence type="ECO:0000256" key="9">
    <source>
        <dbReference type="SAM" id="MobiDB-lite"/>
    </source>
</evidence>
<feature type="coiled-coil region" evidence="8">
    <location>
        <begin position="941"/>
        <end position="968"/>
    </location>
</feature>
<dbReference type="GO" id="GO:0005829">
    <property type="term" value="C:cytosol"/>
    <property type="evidence" value="ECO:0007669"/>
    <property type="project" value="GOC"/>
</dbReference>
<dbReference type="InterPro" id="IPR019515">
    <property type="entry name" value="VPS54_N"/>
</dbReference>
<feature type="compositionally biased region" description="Polar residues" evidence="9">
    <location>
        <begin position="542"/>
        <end position="552"/>
    </location>
</feature>
<dbReference type="GO" id="GO:0000938">
    <property type="term" value="C:GARP complex"/>
    <property type="evidence" value="ECO:0007669"/>
    <property type="project" value="InterPro"/>
</dbReference>
<keyword evidence="13" id="KW-1185">Reference proteome</keyword>
<dbReference type="AlphaFoldDB" id="A0A4D9CR61"/>
<feature type="compositionally biased region" description="Basic and acidic residues" evidence="9">
    <location>
        <begin position="808"/>
        <end position="818"/>
    </location>
</feature>
<reference evidence="12 13" key="1">
    <citation type="submission" date="2019-01" db="EMBL/GenBank/DDBJ databases">
        <title>Nuclear Genome Assembly of the Microalgal Biofuel strain Nannochloropsis salina CCMP1776.</title>
        <authorList>
            <person name="Hovde B."/>
        </authorList>
    </citation>
    <scope>NUCLEOTIDE SEQUENCE [LARGE SCALE GENOMIC DNA]</scope>
    <source>
        <strain evidence="12 13">CCMP1776</strain>
    </source>
</reference>
<feature type="domain" description="Vacuolar protein sorting-associated protein 54 N-terminal" evidence="11">
    <location>
        <begin position="176"/>
        <end position="347"/>
    </location>
</feature>
<dbReference type="Proteomes" id="UP000355283">
    <property type="component" value="Unassembled WGS sequence"/>
</dbReference>
<evidence type="ECO:0000256" key="6">
    <source>
        <dbReference type="ARBA" id="ARBA00023034"/>
    </source>
</evidence>
<evidence type="ECO:0000256" key="3">
    <source>
        <dbReference type="ARBA" id="ARBA00017665"/>
    </source>
</evidence>
<keyword evidence="7 8" id="KW-0175">Coiled coil</keyword>
<dbReference type="InterPro" id="IPR039745">
    <property type="entry name" value="Vps54"/>
</dbReference>
<comment type="subcellular location">
    <subcellularLocation>
        <location evidence="1">Golgi apparatus</location>
        <location evidence="1">trans-Golgi network</location>
    </subcellularLocation>
</comment>
<dbReference type="Pfam" id="PF07928">
    <property type="entry name" value="Vps54"/>
    <property type="match status" value="1"/>
</dbReference>
<evidence type="ECO:0000256" key="5">
    <source>
        <dbReference type="ARBA" id="ARBA00022927"/>
    </source>
</evidence>
<feature type="compositionally biased region" description="Low complexity" evidence="9">
    <location>
        <begin position="1101"/>
        <end position="1125"/>
    </location>
</feature>